<dbReference type="SMART" id="SM00065">
    <property type="entry name" value="GAF"/>
    <property type="match status" value="1"/>
</dbReference>
<keyword evidence="3" id="KW-0597">Phosphoprotein</keyword>
<evidence type="ECO:0000256" key="4">
    <source>
        <dbReference type="ARBA" id="ARBA00022679"/>
    </source>
</evidence>
<evidence type="ECO:0000259" key="7">
    <source>
        <dbReference type="PROSITE" id="PS50109"/>
    </source>
</evidence>
<evidence type="ECO:0000256" key="3">
    <source>
        <dbReference type="ARBA" id="ARBA00022553"/>
    </source>
</evidence>
<dbReference type="Gene3D" id="1.10.287.130">
    <property type="match status" value="1"/>
</dbReference>
<evidence type="ECO:0000259" key="8">
    <source>
        <dbReference type="PROSITE" id="PS50112"/>
    </source>
</evidence>
<dbReference type="Pfam" id="PF08447">
    <property type="entry name" value="PAS_3"/>
    <property type="match status" value="1"/>
</dbReference>
<gene>
    <name evidence="10" type="ORF">DKG77_06260</name>
</gene>
<feature type="domain" description="Histidine kinase" evidence="7">
    <location>
        <begin position="636"/>
        <end position="852"/>
    </location>
</feature>
<evidence type="ECO:0000256" key="5">
    <source>
        <dbReference type="ARBA" id="ARBA00022777"/>
    </source>
</evidence>
<proteinExistence type="predicted"/>
<keyword evidence="11" id="KW-1185">Reference proteome</keyword>
<dbReference type="Gene3D" id="3.30.450.20">
    <property type="entry name" value="PAS domain"/>
    <property type="match status" value="3"/>
</dbReference>
<dbReference type="EMBL" id="QGEG01000001">
    <property type="protein sequence ID" value="PWL40414.1"/>
    <property type="molecule type" value="Genomic_DNA"/>
</dbReference>
<dbReference type="InterPro" id="IPR035965">
    <property type="entry name" value="PAS-like_dom_sf"/>
</dbReference>
<dbReference type="AlphaFoldDB" id="A0A316L2Z7"/>
<feature type="domain" description="PAC" evidence="9">
    <location>
        <begin position="222"/>
        <end position="276"/>
    </location>
</feature>
<dbReference type="InterPro" id="IPR003018">
    <property type="entry name" value="GAF"/>
</dbReference>
<dbReference type="RefSeq" id="WP_109661213.1">
    <property type="nucleotide sequence ID" value="NZ_QGEG01000001.1"/>
</dbReference>
<dbReference type="InterPro" id="IPR000700">
    <property type="entry name" value="PAS-assoc_C"/>
</dbReference>
<dbReference type="InterPro" id="IPR029016">
    <property type="entry name" value="GAF-like_dom_sf"/>
</dbReference>
<sequence length="860" mass="97972">MNSADSNTSKNGNGNKTLFESDRKLRTLVGNLPGIVYRCRNDKKWTMEFISNGCYELTGYTSDQFYGPNGISWGDLIHEDDREEIWNKIQEALATKQQFHLNYRVICTNNKVHWVSEHGIGVPDQDGKLNHLEGFIENITSQKEAEDILKTRNRALNAAGKGIIIADAKVTRFPIIYVNEAFETITGYKKQEVMGKNCDFLQSDDKDQEGIEVMRNALKNGSSCKVVLRNYKKDGSLFWNELAITPVRNKKEELTHFIAVQNDITDRKNEEKLKDRKRLVLEMIIKNSSLNQIALNIVKILEEDIQDSIVAIWKFNKDSSKLGVLSAPNFPKDFRDALNGVIMSPKSCSCGIAGHLKQEVIVENMLSDPSWHGFESYLAEHNLKACWSYPLLTSSGEVLGVLAVYQKNSKVPTVIEEGLIKDTTQLASLALEQYVIREALQHSQRQLETYTQKLEKTVENRTTDLRATVKKLEESNTNLADQIYETKIAEERAKTSEALFSAIAKNFPKGVILLVNDTMEIIYMEGTALERVRQQKTHFEKINIDDIKNFSKRRKAIFKDYISATLNGEHLSFETKYRGVSFVVNTTPLQGNGNGITHALMVFNDISDRKKAEHKIQMALKKEQELNELKSRFISTASHEFRTPLSIILSSATLIEKQNTPDKGEIRLRHTKQIKSNVQNLVVILNDFLSLSKLEEGAIVAHMERFDLVRFSKFLWAEVEMNKKTGQTFEIIHKTPEIQVYLDPKLMRHILSNLLGNAVKYSNENQHIILKIIQGKHSVYIEVIDQGIGIPKEEQKNLFQRFFRAKNSLDIQGTGLGLHIVKQYTELLGGTISFKSEQNQGSTFRVDFPNAIRNNESETE</sequence>
<dbReference type="InterPro" id="IPR000014">
    <property type="entry name" value="PAS"/>
</dbReference>
<dbReference type="InterPro" id="IPR003594">
    <property type="entry name" value="HATPase_dom"/>
</dbReference>
<name>A0A316L2Z7_9FLAO</name>
<dbReference type="SMART" id="SM00091">
    <property type="entry name" value="PAS"/>
    <property type="match status" value="2"/>
</dbReference>
<evidence type="ECO:0000259" key="9">
    <source>
        <dbReference type="PROSITE" id="PS50113"/>
    </source>
</evidence>
<evidence type="ECO:0000256" key="2">
    <source>
        <dbReference type="ARBA" id="ARBA00012438"/>
    </source>
</evidence>
<dbReference type="Pfam" id="PF02518">
    <property type="entry name" value="HATPase_c"/>
    <property type="match status" value="1"/>
</dbReference>
<dbReference type="SMART" id="SM00086">
    <property type="entry name" value="PAC"/>
    <property type="match status" value="2"/>
</dbReference>
<accession>A0A316L2Z7</accession>
<dbReference type="SMART" id="SM00387">
    <property type="entry name" value="HATPase_c"/>
    <property type="match status" value="1"/>
</dbReference>
<dbReference type="SUPFAM" id="SSF55785">
    <property type="entry name" value="PYP-like sensor domain (PAS domain)"/>
    <property type="match status" value="2"/>
</dbReference>
<dbReference type="PANTHER" id="PTHR43711:SF1">
    <property type="entry name" value="HISTIDINE KINASE 1"/>
    <property type="match status" value="1"/>
</dbReference>
<organism evidence="10 11">
    <name type="scientific">Flagellimonas aquimarina</name>
    <dbReference type="NCBI Taxonomy" id="2201895"/>
    <lineage>
        <taxon>Bacteria</taxon>
        <taxon>Pseudomonadati</taxon>
        <taxon>Bacteroidota</taxon>
        <taxon>Flavobacteriia</taxon>
        <taxon>Flavobacteriales</taxon>
        <taxon>Flavobacteriaceae</taxon>
        <taxon>Flagellimonas</taxon>
    </lineage>
</organism>
<dbReference type="PROSITE" id="PS50113">
    <property type="entry name" value="PAC"/>
    <property type="match status" value="2"/>
</dbReference>
<dbReference type="InterPro" id="IPR003661">
    <property type="entry name" value="HisK_dim/P_dom"/>
</dbReference>
<keyword evidence="5" id="KW-0418">Kinase</keyword>
<dbReference type="Gene3D" id="3.30.450.40">
    <property type="match status" value="1"/>
</dbReference>
<evidence type="ECO:0000313" key="10">
    <source>
        <dbReference type="EMBL" id="PWL40414.1"/>
    </source>
</evidence>
<dbReference type="PRINTS" id="PR00344">
    <property type="entry name" value="BCTRLSENSOR"/>
</dbReference>
<dbReference type="SMART" id="SM00388">
    <property type="entry name" value="HisKA"/>
    <property type="match status" value="1"/>
</dbReference>
<dbReference type="Pfam" id="PF13185">
    <property type="entry name" value="GAF_2"/>
    <property type="match status" value="1"/>
</dbReference>
<dbReference type="PROSITE" id="PS50112">
    <property type="entry name" value="PAS"/>
    <property type="match status" value="2"/>
</dbReference>
<dbReference type="OrthoDB" id="9808408at2"/>
<dbReference type="InterPro" id="IPR001610">
    <property type="entry name" value="PAC"/>
</dbReference>
<evidence type="ECO:0000256" key="1">
    <source>
        <dbReference type="ARBA" id="ARBA00000085"/>
    </source>
</evidence>
<dbReference type="InterPro" id="IPR050736">
    <property type="entry name" value="Sensor_HK_Regulatory"/>
</dbReference>
<dbReference type="InterPro" id="IPR036890">
    <property type="entry name" value="HATPase_C_sf"/>
</dbReference>
<dbReference type="NCBIfam" id="TIGR00229">
    <property type="entry name" value="sensory_box"/>
    <property type="match status" value="2"/>
</dbReference>
<dbReference type="InterPro" id="IPR005467">
    <property type="entry name" value="His_kinase_dom"/>
</dbReference>
<dbReference type="SUPFAM" id="SSF47384">
    <property type="entry name" value="Homodimeric domain of signal transducing histidine kinase"/>
    <property type="match status" value="1"/>
</dbReference>
<dbReference type="PANTHER" id="PTHR43711">
    <property type="entry name" value="TWO-COMPONENT HISTIDINE KINASE"/>
    <property type="match status" value="1"/>
</dbReference>
<dbReference type="FunFam" id="3.30.565.10:FF:000006">
    <property type="entry name" value="Sensor histidine kinase WalK"/>
    <property type="match status" value="1"/>
</dbReference>
<keyword evidence="4" id="KW-0808">Transferase</keyword>
<dbReference type="CDD" id="cd00130">
    <property type="entry name" value="PAS"/>
    <property type="match status" value="2"/>
</dbReference>
<dbReference type="SUPFAM" id="SSF55781">
    <property type="entry name" value="GAF domain-like"/>
    <property type="match status" value="1"/>
</dbReference>
<dbReference type="InterPro" id="IPR013655">
    <property type="entry name" value="PAS_fold_3"/>
</dbReference>
<feature type="domain" description="PAS" evidence="8">
    <location>
        <begin position="154"/>
        <end position="221"/>
    </location>
</feature>
<keyword evidence="6" id="KW-0902">Two-component regulatory system</keyword>
<dbReference type="Pfam" id="PF00512">
    <property type="entry name" value="HisKA"/>
    <property type="match status" value="1"/>
</dbReference>
<comment type="caution">
    <text evidence="10">The sequence shown here is derived from an EMBL/GenBank/DDBJ whole genome shotgun (WGS) entry which is preliminary data.</text>
</comment>
<comment type="catalytic activity">
    <reaction evidence="1">
        <text>ATP + protein L-histidine = ADP + protein N-phospho-L-histidine.</text>
        <dbReference type="EC" id="2.7.13.3"/>
    </reaction>
</comment>
<feature type="domain" description="PAS" evidence="8">
    <location>
        <begin position="21"/>
        <end position="96"/>
    </location>
</feature>
<dbReference type="CDD" id="cd00075">
    <property type="entry name" value="HATPase"/>
    <property type="match status" value="1"/>
</dbReference>
<dbReference type="EC" id="2.7.13.3" evidence="2"/>
<dbReference type="Gene3D" id="3.30.565.10">
    <property type="entry name" value="Histidine kinase-like ATPase, C-terminal domain"/>
    <property type="match status" value="1"/>
</dbReference>
<feature type="domain" description="PAC" evidence="9">
    <location>
        <begin position="99"/>
        <end position="151"/>
    </location>
</feature>
<dbReference type="InterPro" id="IPR036097">
    <property type="entry name" value="HisK_dim/P_sf"/>
</dbReference>
<dbReference type="CDD" id="cd00082">
    <property type="entry name" value="HisKA"/>
    <property type="match status" value="1"/>
</dbReference>
<dbReference type="PROSITE" id="PS50109">
    <property type="entry name" value="HIS_KIN"/>
    <property type="match status" value="1"/>
</dbReference>
<reference evidence="10 11" key="1">
    <citation type="submission" date="2018-05" db="EMBL/GenBank/DDBJ databases">
        <title>Complete genome sequence of Flagellimonas aquimarina ECD12 isolated from seaweed Ecklonia cava.</title>
        <authorList>
            <person name="Choi S."/>
            <person name="Seong C."/>
        </authorList>
    </citation>
    <scope>NUCLEOTIDE SEQUENCE [LARGE SCALE GENOMIC DNA]</scope>
    <source>
        <strain evidence="10 11">ECD12</strain>
    </source>
</reference>
<dbReference type="InterPro" id="IPR004358">
    <property type="entry name" value="Sig_transdc_His_kin-like_C"/>
</dbReference>
<dbReference type="Pfam" id="PF13426">
    <property type="entry name" value="PAS_9"/>
    <property type="match status" value="1"/>
</dbReference>
<dbReference type="Proteomes" id="UP000245762">
    <property type="component" value="Unassembled WGS sequence"/>
</dbReference>
<dbReference type="GO" id="GO:0000155">
    <property type="term" value="F:phosphorelay sensor kinase activity"/>
    <property type="evidence" value="ECO:0007669"/>
    <property type="project" value="InterPro"/>
</dbReference>
<evidence type="ECO:0000313" key="11">
    <source>
        <dbReference type="Proteomes" id="UP000245762"/>
    </source>
</evidence>
<protein>
    <recommendedName>
        <fullName evidence="2">histidine kinase</fullName>
        <ecNumber evidence="2">2.7.13.3</ecNumber>
    </recommendedName>
</protein>
<dbReference type="SUPFAM" id="SSF55874">
    <property type="entry name" value="ATPase domain of HSP90 chaperone/DNA topoisomerase II/histidine kinase"/>
    <property type="match status" value="1"/>
</dbReference>
<evidence type="ECO:0000256" key="6">
    <source>
        <dbReference type="ARBA" id="ARBA00023012"/>
    </source>
</evidence>